<sequence>MADEEAEQNLSAQTDTSATIVALREKLLKLAIALKNSTDSPTQSSTQYCQHFCQTLVEYAGRWRMEEEPLPLVEVYTVALLSYAQVSSCLSSQCENVPLVVERLSLSCIELLLSLPENFPDALWEEFKSSVQSAHSQLQENGITQLALLSAVAQETGVWTNSTLRSLLSNESPQTEEVHKFLRLEGPILLEMRVKHLIKENHMERAALLARACAECPEFEGKGHIFKQMYLVCLCSASAQEPLMEELSEVDCRDALEMICNLESEGDERGAFSLCSAFLTRQLLQGDTYCAWELTLFWSKLLKRMESSEETFLDSCRQMSLLSTTVFHILFFIKVIQSEVGKVGLPVCVDMCIRALQLESSDANNKATICKTISCLLPTDLEVKRACQLTEFLLEPTVDSYYAVETLYNEPDQKLEEENLPVSNSLRCELLLVFKTQWPFDPEFWDWKTLKRHCLTLMGEEASIVSSIDLLNDNEIPEAPEEEEDTAQGEEVFRDVTDYFVDTTHELNEITDKRRKIRETKKLREKGFISARFRNWQAYMQYCVLCDKEFLGHRIVRHAQTHYKDGLYRCPICAETFTSKDILEPHVASHVKLSCKERLAAIKTNKKLANPKTAAPVIAALKAKTENLLWKKDANSDSQEHNGESLQTESVQTKVSGLKTESSTEENTCPVVNCKKGFKYFRNLLVHVKAHRDNDEAKRFLEMQNKKVICQYCRRQFVNVTHLNDHLQVHCGVRPYICIQLNCKASFLSNTELLVHRKEHVVFKARCMFPRCGKIFNEAYKLYDHESQHYKTFTCKVPNCGKVFHSQSQLDLHQEEHVTKEEEYPATDTDLSHFLDQRMLSDQASFSEDVDEASHPSASVEVKHSIDNLLNASQGPVENDRRYMIQSEPPVKELYPYSERSVIRSTTNAQTHEPNQLRHRHQDPSETAAYDYMRPKPHNPPLASYQYPGDLHHAQQPSVFQGQVQSFRKDGNYESRNYNSDYRVPVQEQQHPHMSVNMSASSQTSHYMSTPMPQILPSVSHTLLPLVTRLPATGCRTENTQGPLASTPAPQQHPLPATPATQQHQLPATPATQQHQLPATPAPQQHPLPATPAPQQHPLPATPAPQQHPLPATPAPTQGERHHCALESCDRNYSSYRSVTKHMKAAHPEFYTEWKLVKRKTREHEKARKVAPSSLPLIGNHNSVTPIQHQQVIQPTPPLYSNSNHSYASHSAAVQSQAFPNQMDNILDPIVLSQLGNNPNQYAPPSMPWQQTPGNNQIQNYHSQVYPSSNLQGMPQMGGGGMDVHVIPSGHMMRPNVERPAESLLPTTMDNVLQPVYPSYVDILKDSSLSNQLVNAALPYTPQTQSNLRSNFNPPERSRRMQKTNMESHVLAGNQLLARNNSESQDCTKNAAEKIQMGKKVKRNKRTKWPAIVKDGKFICSRCGREFTNPKSLGGHLSKRLHCKAYDTELLTADLPSSFLDLLNSEQLLNTQPPPASQYNPAAPYTNDGQQPDEILKQIMVTPNIPNMFEPSAIPQPTFQNPYGPYGPAGRLPESTVIQHTGNVQVKTENESYTDGYLQQSCDPGFGSSAFYEPLLTQVLAENNPTVSLHRLPTDHIDNLLRAETLMKMKEVKGNSDSASNSGGLSNDGLLAAMASLAENLMTNPMLQITSPDPRPQHSPAATSIKPVETRRKSAEHNVKKRLREQILAGDFQRRSSVSGTSSTDTHATLNLVSSNPTTNDVQHFGVRQSPQPSKMIDHGIPSVSSAQMNGAAPMKSFTNFREASSRHHEVPAPTCIVANDVDLGPNLTPANQQHWIMDIQTALERLDLDKQQVCDSTPTYSSTKPSCTDICNITESFQPNVSKEKDTQIPDGCRKLFACESDNCTYRAMTKDAILKHLIKTHNYTNEMINSIKKSHGKFAPFSCQMCDKTFTRNSNLKAHCQTAHRLTQREIAELIMKRKSSNTVGFANNEDKPRVPSEPPLSGQIAKAPHSIMENIRRQHSLPDVSQNQDMTVKNVFASGERIKQDYHPHPFKQQTSQGIADQRYHDNSLSMGMQPMQRMPMHDQTPLMLMSEYQINAHYSTIPQQPLMTPPDADQWSNGQHIPAPSRPMPTHYSQQSGGYLAERADSMTPAPSDPLQVCAPLLEKTSKIKLQRGPKPKVEKPKVEIPKKTKEKKSEANDSFSPYRPYRCVHQGCAAAFTIQHNLILHYRAVHQSALSICEMKDENDQNEEQDEKNGIKQEGVMEEEPEVEVTQVTELRCQVSDCSRVFQDVPNMLQHYLQLHKFSLDKAGSLMSNINLGRFRCDQQGCTASFIAFWKYIGHIEKEHDKAKLAKMEPVDGMFQCDVEGCDRAYATKSNLLRHTMKKHHDLYKLQLMNQRKSEDCEKSDSKNSHYQITKSSDGKENIEGNKKITQKGGDKKKTDKTEKNSWTKYGKPSLKTKDEASAMCIKKCKLQYPCMIKGCDSVMKSERSIMKHYMGHGLSERYLEEQRSHFIFCKKYPRRRNLRAARSDDSKSETSSEISDSEDTADTGLEGSEFDEYSKPVLRRKGKGDLCDTKPSYDESSETASDGSVVVKRKRGSPRKSVFEKIVKRKRLTRSNAVYCGENGSDYDSSSTALTQDEMNDQSETLTSFKPMGFEMSFLKFLEQSSPSKNALKKRIRLRNATVLCTRSDTYLHYPKGFDTLEFRNPQKLTSLKNVKIVVDKSFLDVADTLLKQLQEMRPTVILEK</sequence>
<feature type="compositionally biased region" description="Polar residues" evidence="13">
    <location>
        <begin position="1695"/>
        <end position="1721"/>
    </location>
</feature>
<accession>A0AAZ3QV20</accession>
<keyword evidence="6 12" id="KW-0863">Zinc-finger</keyword>
<feature type="compositionally biased region" description="Basic and acidic residues" evidence="13">
    <location>
        <begin position="2491"/>
        <end position="2500"/>
    </location>
</feature>
<evidence type="ECO:0000256" key="8">
    <source>
        <dbReference type="ARBA" id="ARBA00023015"/>
    </source>
</evidence>
<keyword evidence="5" id="KW-0677">Repeat</keyword>
<evidence type="ECO:0000256" key="11">
    <source>
        <dbReference type="ARBA" id="ARBA00023242"/>
    </source>
</evidence>
<feature type="compositionally biased region" description="Basic and acidic residues" evidence="13">
    <location>
        <begin position="1668"/>
        <end position="1678"/>
    </location>
</feature>
<reference evidence="15" key="2">
    <citation type="submission" date="2025-08" db="UniProtKB">
        <authorList>
            <consortium name="Ensembl"/>
        </authorList>
    </citation>
    <scope>IDENTIFICATION</scope>
</reference>
<feature type="domain" description="C2H2-type" evidence="14">
    <location>
        <begin position="1418"/>
        <end position="1442"/>
    </location>
</feature>
<evidence type="ECO:0000256" key="3">
    <source>
        <dbReference type="ARBA" id="ARBA00022553"/>
    </source>
</evidence>
<keyword evidence="3" id="KW-0597">Phosphoprotein</keyword>
<feature type="region of interest" description="Disordered" evidence="13">
    <location>
        <begin position="634"/>
        <end position="654"/>
    </location>
</feature>
<protein>
    <recommendedName>
        <fullName evidence="14">C2H2-type domain-containing protein</fullName>
    </recommendedName>
</protein>
<dbReference type="GO" id="GO:0000981">
    <property type="term" value="F:DNA-binding transcription factor activity, RNA polymerase II-specific"/>
    <property type="evidence" value="ECO:0007669"/>
    <property type="project" value="TreeGrafter"/>
</dbReference>
<feature type="domain" description="C2H2-type" evidence="14">
    <location>
        <begin position="793"/>
        <end position="822"/>
    </location>
</feature>
<keyword evidence="7" id="KW-0862">Zinc</keyword>
<feature type="compositionally biased region" description="Basic and acidic residues" evidence="13">
    <location>
        <begin position="2364"/>
        <end position="2373"/>
    </location>
</feature>
<dbReference type="Pfam" id="PF00096">
    <property type="entry name" value="zf-C2H2"/>
    <property type="match status" value="2"/>
</dbReference>
<feature type="compositionally biased region" description="Basic and acidic residues" evidence="13">
    <location>
        <begin position="634"/>
        <end position="643"/>
    </location>
</feature>
<feature type="domain" description="C2H2-type" evidence="14">
    <location>
        <begin position="708"/>
        <end position="735"/>
    </location>
</feature>
<dbReference type="GO" id="GO:0008270">
    <property type="term" value="F:zinc ion binding"/>
    <property type="evidence" value="ECO:0007669"/>
    <property type="project" value="UniProtKB-KW"/>
</dbReference>
<keyword evidence="10" id="KW-0804">Transcription</keyword>
<evidence type="ECO:0000313" key="15">
    <source>
        <dbReference type="Ensembl" id="ENSOTSP00005133157.1"/>
    </source>
</evidence>
<dbReference type="InterPro" id="IPR057986">
    <property type="entry name" value="TPR_Rlf/292/654"/>
</dbReference>
<dbReference type="Ensembl" id="ENSOTST00005132594.1">
    <property type="protein sequence ID" value="ENSOTSP00005133157.1"/>
    <property type="gene ID" value="ENSOTSG00005068362.1"/>
</dbReference>
<feature type="compositionally biased region" description="Polar residues" evidence="13">
    <location>
        <begin position="644"/>
        <end position="654"/>
    </location>
</feature>
<evidence type="ECO:0000256" key="5">
    <source>
        <dbReference type="ARBA" id="ARBA00022737"/>
    </source>
</evidence>
<feature type="region of interest" description="Disordered" evidence="13">
    <location>
        <begin position="1946"/>
        <end position="1966"/>
    </location>
</feature>
<keyword evidence="9" id="KW-0238">DNA-binding</keyword>
<evidence type="ECO:0000256" key="10">
    <source>
        <dbReference type="ARBA" id="ARBA00023163"/>
    </source>
</evidence>
<feature type="compositionally biased region" description="Basic and acidic residues" evidence="13">
    <location>
        <begin position="2533"/>
        <end position="2543"/>
    </location>
</feature>
<reference evidence="15" key="3">
    <citation type="submission" date="2025-09" db="UniProtKB">
        <authorList>
            <consortium name="Ensembl"/>
        </authorList>
    </citation>
    <scope>IDENTIFICATION</scope>
</reference>
<feature type="compositionally biased region" description="Basic and acidic residues" evidence="13">
    <location>
        <begin position="2140"/>
        <end position="2160"/>
    </location>
</feature>
<keyword evidence="16" id="KW-1185">Reference proteome</keyword>
<feature type="domain" description="C2H2-type" evidence="14">
    <location>
        <begin position="736"/>
        <end position="765"/>
    </location>
</feature>
<feature type="region of interest" description="Disordered" evidence="13">
    <location>
        <begin position="2082"/>
        <end position="2102"/>
    </location>
</feature>
<dbReference type="GO" id="GO:0003677">
    <property type="term" value="F:DNA binding"/>
    <property type="evidence" value="ECO:0007669"/>
    <property type="project" value="UniProtKB-KW"/>
</dbReference>
<evidence type="ECO:0000256" key="4">
    <source>
        <dbReference type="ARBA" id="ARBA00022723"/>
    </source>
</evidence>
<feature type="compositionally biased region" description="Basic and acidic residues" evidence="13">
    <location>
        <begin position="2382"/>
        <end position="2411"/>
    </location>
</feature>
<dbReference type="GeneID" id="112250027"/>
<reference evidence="16" key="1">
    <citation type="journal article" date="2018" name="PLoS ONE">
        <title>Chinook salmon (Oncorhynchus tshawytscha) genome and transcriptome.</title>
        <authorList>
            <person name="Christensen K.A."/>
            <person name="Leong J.S."/>
            <person name="Sakhrani D."/>
            <person name="Biagi C.A."/>
            <person name="Minkley D.R."/>
            <person name="Withler R.E."/>
            <person name="Rondeau E.B."/>
            <person name="Koop B.F."/>
            <person name="Devlin R.H."/>
        </authorList>
    </citation>
    <scope>NUCLEOTIDE SEQUENCE [LARGE SCALE GENOMIC DNA]</scope>
</reference>
<feature type="compositionally biased region" description="Polar residues" evidence="13">
    <location>
        <begin position="1059"/>
        <end position="1077"/>
    </location>
</feature>
<feature type="domain" description="C2H2-type" evidence="14">
    <location>
        <begin position="1903"/>
        <end position="1931"/>
    </location>
</feature>
<feature type="region of interest" description="Disordered" evidence="13">
    <location>
        <begin position="2206"/>
        <end position="2230"/>
    </location>
</feature>
<comment type="subcellular location">
    <subcellularLocation>
        <location evidence="1">Nucleus</location>
    </subcellularLocation>
</comment>
<name>A0AAZ3QV20_ONCTS</name>
<dbReference type="GeneTree" id="ENSGT00950000183034"/>
<dbReference type="KEGG" id="otw:112250027"/>
<dbReference type="GO" id="GO:0005634">
    <property type="term" value="C:nucleus"/>
    <property type="evidence" value="ECO:0007669"/>
    <property type="project" value="UniProtKB-SubCell"/>
</dbReference>
<evidence type="ECO:0000256" key="9">
    <source>
        <dbReference type="ARBA" id="ARBA00023125"/>
    </source>
</evidence>
<feature type="region of interest" description="Disordered" evidence="13">
    <location>
        <begin position="2488"/>
        <end position="2560"/>
    </location>
</feature>
<feature type="region of interest" description="Disordered" evidence="13">
    <location>
        <begin position="2364"/>
        <end position="2418"/>
    </location>
</feature>
<keyword evidence="8" id="KW-0805">Transcription regulation</keyword>
<dbReference type="Pfam" id="PF25580">
    <property type="entry name" value="TPR_Rlf"/>
    <property type="match status" value="1"/>
</dbReference>
<evidence type="ECO:0000256" key="7">
    <source>
        <dbReference type="ARBA" id="ARBA00022833"/>
    </source>
</evidence>
<feature type="compositionally biased region" description="Pro residues" evidence="13">
    <location>
        <begin position="1080"/>
        <end position="1114"/>
    </location>
</feature>
<dbReference type="SMART" id="SM00355">
    <property type="entry name" value="ZnF_C2H2"/>
    <property type="match status" value="16"/>
</dbReference>
<evidence type="ECO:0000256" key="12">
    <source>
        <dbReference type="PROSITE-ProRule" id="PRU00042"/>
    </source>
</evidence>
<dbReference type="PROSITE" id="PS50157">
    <property type="entry name" value="ZINC_FINGER_C2H2_2"/>
    <property type="match status" value="9"/>
</dbReference>
<dbReference type="PANTHER" id="PTHR15507:SF14">
    <property type="entry name" value="ZINC FINGER PROTEIN 292"/>
    <property type="match status" value="1"/>
</dbReference>
<feature type="region of interest" description="Disordered" evidence="13">
    <location>
        <begin position="1034"/>
        <end position="1121"/>
    </location>
</feature>
<feature type="domain" description="C2H2-type" evidence="14">
    <location>
        <begin position="667"/>
        <end position="696"/>
    </location>
</feature>
<dbReference type="Proteomes" id="UP000694402">
    <property type="component" value="Unassembled WGS sequence"/>
</dbReference>
<feature type="domain" description="C2H2-type" evidence="14">
    <location>
        <begin position="2170"/>
        <end position="2200"/>
    </location>
</feature>
<evidence type="ECO:0000256" key="2">
    <source>
        <dbReference type="ARBA" id="ARBA00006991"/>
    </source>
</evidence>
<evidence type="ECO:0000256" key="6">
    <source>
        <dbReference type="ARBA" id="ARBA00022771"/>
    </source>
</evidence>
<dbReference type="PROSITE" id="PS00028">
    <property type="entry name" value="ZINC_FINGER_C2H2_1"/>
    <property type="match status" value="10"/>
</dbReference>
<feature type="region of interest" description="Disordered" evidence="13">
    <location>
        <begin position="1693"/>
        <end position="1721"/>
    </location>
</feature>
<evidence type="ECO:0000259" key="14">
    <source>
        <dbReference type="PROSITE" id="PS50157"/>
    </source>
</evidence>
<feature type="domain" description="C2H2-type" evidence="14">
    <location>
        <begin position="2324"/>
        <end position="2349"/>
    </location>
</feature>
<comment type="similarity">
    <text evidence="2">Belongs to the krueppel C2H2-type zinc-finger protein family.</text>
</comment>
<gene>
    <name evidence="15" type="primary">LOC112250027</name>
</gene>
<dbReference type="InterPro" id="IPR058902">
    <property type="entry name" value="zf_C2H2_ZNF292/Rlf"/>
</dbReference>
<keyword evidence="4" id="KW-0479">Metal-binding</keyword>
<evidence type="ECO:0000256" key="1">
    <source>
        <dbReference type="ARBA" id="ARBA00004123"/>
    </source>
</evidence>
<feature type="region of interest" description="Disordered" evidence="13">
    <location>
        <begin position="2133"/>
        <end position="2164"/>
    </location>
</feature>
<feature type="region of interest" description="Disordered" evidence="13">
    <location>
        <begin position="1650"/>
        <end position="1678"/>
    </location>
</feature>
<dbReference type="Pfam" id="PF26218">
    <property type="entry name" value="zf_C2H2_ZNF292"/>
    <property type="match status" value="2"/>
</dbReference>
<feature type="compositionally biased region" description="Polar residues" evidence="13">
    <location>
        <begin position="1036"/>
        <end position="1050"/>
    </location>
</feature>
<proteinExistence type="inferred from homology"/>
<feature type="domain" description="C2H2-type" evidence="14">
    <location>
        <begin position="568"/>
        <end position="590"/>
    </location>
</feature>
<keyword evidence="11" id="KW-0539">Nucleus</keyword>
<dbReference type="Pfam" id="PF25420">
    <property type="entry name" value="zf-C2H2_ZN292"/>
    <property type="match status" value="1"/>
</dbReference>
<evidence type="ECO:0000313" key="16">
    <source>
        <dbReference type="Proteomes" id="UP000694402"/>
    </source>
</evidence>
<dbReference type="InterPro" id="IPR052251">
    <property type="entry name" value="GH-ZnFinger_Regulators"/>
</dbReference>
<dbReference type="PANTHER" id="PTHR15507">
    <property type="entry name" value="ZINC FINGER PROTEIN RLF"/>
    <property type="match status" value="1"/>
</dbReference>
<evidence type="ECO:0000256" key="13">
    <source>
        <dbReference type="SAM" id="MobiDB-lite"/>
    </source>
</evidence>
<dbReference type="InterPro" id="IPR013087">
    <property type="entry name" value="Znf_C2H2_type"/>
</dbReference>
<organism evidence="15 16">
    <name type="scientific">Oncorhynchus tshawytscha</name>
    <name type="common">Chinook salmon</name>
    <name type="synonym">Salmo tshawytscha</name>
    <dbReference type="NCBI Taxonomy" id="74940"/>
    <lineage>
        <taxon>Eukaryota</taxon>
        <taxon>Metazoa</taxon>
        <taxon>Chordata</taxon>
        <taxon>Craniata</taxon>
        <taxon>Vertebrata</taxon>
        <taxon>Euteleostomi</taxon>
        <taxon>Actinopterygii</taxon>
        <taxon>Neopterygii</taxon>
        <taxon>Teleostei</taxon>
        <taxon>Protacanthopterygii</taxon>
        <taxon>Salmoniformes</taxon>
        <taxon>Salmonidae</taxon>
        <taxon>Salmoninae</taxon>
        <taxon>Oncorhynchus</taxon>
    </lineage>
</organism>
<dbReference type="RefSeq" id="XP_024275611.2">
    <property type="nucleotide sequence ID" value="XM_024419843.2"/>
</dbReference>